<evidence type="ECO:0008006" key="4">
    <source>
        <dbReference type="Google" id="ProtNLM"/>
    </source>
</evidence>
<proteinExistence type="predicted"/>
<dbReference type="SUPFAM" id="SSF51905">
    <property type="entry name" value="FAD/NAD(P)-binding domain"/>
    <property type="match status" value="1"/>
</dbReference>
<feature type="transmembrane region" description="Helical" evidence="1">
    <location>
        <begin position="553"/>
        <end position="576"/>
    </location>
</feature>
<name>A0A6A5BVS8_NAEFO</name>
<sequence length="585" mass="66763">MLLILFIVAVTCGVTLHWLYHHIYLPYLDCQIDLKQVKRIPSIPPNSENPNALLDTAVIVGGSFAGLSTAMVLSSYFRKVIIIDRGHMVENESITDSRQGQQAHVIAYRSLLIWDQLLPGFLKELEDLIKKNKLNQWVFPSKELKYDFKGMNISDTSAMRKNPLVFATRGQVETVLRRRVRSELGNVKIYEGYSVHSQGIHYERKDADHSLKITAVTATKIDDQASSLTFPCDLFVNCAGAGSHHLLKHIEKELQVKGSLKTSVLTPSSIDCKIRYQTILFEPKEGTLDKDGKIALNTVCEKVVNQNRKIGDFYTIVYHMLSYPRRRGFLAMPYSNDQYLVLIATFNQKIDPIDEENAKERVFEFAQQGSIENPLLEKDVRQVMSKFKDRAVKVIPIFEKSGSEFVHYEKLRNQLEGFLALGDSVASLNPIYGQGVTMAAESVLLLNDLIQKQLKISQKGNLFNARFCSSVQEALSKSYFIPWLLCSTTDLSYDFAKFTKDLQLQRLISPIMCWLLDRLFLAASQYSWASEYFLRVVLMEQGFRKELLNPVWLFGYLFWKESLAMVCGVVATLYFMKFGSFSSYP</sequence>
<evidence type="ECO:0000256" key="1">
    <source>
        <dbReference type="SAM" id="Phobius"/>
    </source>
</evidence>
<keyword evidence="3" id="KW-1185">Reference proteome</keyword>
<accession>A0A6A5BVS8</accession>
<protein>
    <recommendedName>
        <fullName evidence="4">FAD-binding domain-containing protein</fullName>
    </recommendedName>
</protein>
<reference evidence="2 3" key="1">
    <citation type="journal article" date="2019" name="Sci. Rep.">
        <title>Nanopore sequencing improves the draft genome of the human pathogenic amoeba Naegleria fowleri.</title>
        <authorList>
            <person name="Liechti N."/>
            <person name="Schurch N."/>
            <person name="Bruggmann R."/>
            <person name="Wittwer M."/>
        </authorList>
    </citation>
    <scope>NUCLEOTIDE SEQUENCE [LARGE SCALE GENOMIC DNA]</scope>
    <source>
        <strain evidence="2 3">ATCC 30894</strain>
    </source>
</reference>
<dbReference type="InterPro" id="IPR036188">
    <property type="entry name" value="FAD/NAD-bd_sf"/>
</dbReference>
<dbReference type="VEuPathDB" id="AmoebaDB:FDP41_012587"/>
<keyword evidence="1" id="KW-0472">Membrane</keyword>
<dbReference type="Proteomes" id="UP000444721">
    <property type="component" value="Unassembled WGS sequence"/>
</dbReference>
<feature type="transmembrane region" description="Helical" evidence="1">
    <location>
        <begin position="57"/>
        <end position="77"/>
    </location>
</feature>
<organism evidence="2 3">
    <name type="scientific">Naegleria fowleri</name>
    <name type="common">Brain eating amoeba</name>
    <dbReference type="NCBI Taxonomy" id="5763"/>
    <lineage>
        <taxon>Eukaryota</taxon>
        <taxon>Discoba</taxon>
        <taxon>Heterolobosea</taxon>
        <taxon>Tetramitia</taxon>
        <taxon>Eutetramitia</taxon>
        <taxon>Vahlkampfiidae</taxon>
        <taxon>Naegleria</taxon>
    </lineage>
</organism>
<dbReference type="VEuPathDB" id="AmoebaDB:NfTy_024160"/>
<dbReference type="AlphaFoldDB" id="A0A6A5BVS8"/>
<dbReference type="OrthoDB" id="10051892at2759"/>
<dbReference type="Gene3D" id="3.50.50.60">
    <property type="entry name" value="FAD/NAD(P)-binding domain"/>
    <property type="match status" value="2"/>
</dbReference>
<evidence type="ECO:0000313" key="2">
    <source>
        <dbReference type="EMBL" id="KAF0981327.1"/>
    </source>
</evidence>
<comment type="caution">
    <text evidence="2">The sequence shown here is derived from an EMBL/GenBank/DDBJ whole genome shotgun (WGS) entry which is preliminary data.</text>
</comment>
<evidence type="ECO:0000313" key="3">
    <source>
        <dbReference type="Proteomes" id="UP000444721"/>
    </source>
</evidence>
<dbReference type="VEuPathDB" id="AmoebaDB:NF0123020"/>
<gene>
    <name evidence="2" type="ORF">FDP41_012587</name>
</gene>
<dbReference type="GeneID" id="68119802"/>
<dbReference type="EMBL" id="VFQX01000015">
    <property type="protein sequence ID" value="KAF0981327.1"/>
    <property type="molecule type" value="Genomic_DNA"/>
</dbReference>
<dbReference type="RefSeq" id="XP_044566040.1">
    <property type="nucleotide sequence ID" value="XM_044703122.1"/>
</dbReference>
<keyword evidence="1" id="KW-1133">Transmembrane helix</keyword>
<keyword evidence="1" id="KW-0812">Transmembrane</keyword>
<dbReference type="OMA" id="WASEYFL"/>